<dbReference type="SUPFAM" id="SSF48452">
    <property type="entry name" value="TPR-like"/>
    <property type="match status" value="1"/>
</dbReference>
<dbReference type="InterPro" id="IPR012944">
    <property type="entry name" value="SusD_RagB_dom"/>
</dbReference>
<dbReference type="Pfam" id="PF07980">
    <property type="entry name" value="SusD_RagB"/>
    <property type="match status" value="1"/>
</dbReference>
<keyword evidence="5" id="KW-0998">Cell outer membrane</keyword>
<dbReference type="AlphaFoldDB" id="A0A7X9XA20"/>
<dbReference type="InterPro" id="IPR033985">
    <property type="entry name" value="SusD-like_N"/>
</dbReference>
<keyword evidence="4" id="KW-0472">Membrane</keyword>
<evidence type="ECO:0000256" key="2">
    <source>
        <dbReference type="ARBA" id="ARBA00006275"/>
    </source>
</evidence>
<dbReference type="RefSeq" id="WP_169657548.1">
    <property type="nucleotide sequence ID" value="NZ_JABANE010000038.1"/>
</dbReference>
<keyword evidence="3" id="KW-0732">Signal</keyword>
<evidence type="ECO:0000256" key="5">
    <source>
        <dbReference type="ARBA" id="ARBA00023237"/>
    </source>
</evidence>
<proteinExistence type="inferred from homology"/>
<dbReference type="InterPro" id="IPR011990">
    <property type="entry name" value="TPR-like_helical_dom_sf"/>
</dbReference>
<comment type="similarity">
    <text evidence="2">Belongs to the SusD family.</text>
</comment>
<dbReference type="Pfam" id="PF14322">
    <property type="entry name" value="SusD-like_3"/>
    <property type="match status" value="1"/>
</dbReference>
<feature type="domain" description="SusD-like N-terminal" evidence="7">
    <location>
        <begin position="82"/>
        <end position="216"/>
    </location>
</feature>
<dbReference type="Proteomes" id="UP000576082">
    <property type="component" value="Unassembled WGS sequence"/>
</dbReference>
<gene>
    <name evidence="8" type="ORF">HHU12_14930</name>
</gene>
<evidence type="ECO:0000259" key="7">
    <source>
        <dbReference type="Pfam" id="PF14322"/>
    </source>
</evidence>
<evidence type="ECO:0000256" key="4">
    <source>
        <dbReference type="ARBA" id="ARBA00023136"/>
    </source>
</evidence>
<feature type="domain" description="RagB/SusD" evidence="6">
    <location>
        <begin position="339"/>
        <end position="546"/>
    </location>
</feature>
<evidence type="ECO:0000256" key="3">
    <source>
        <dbReference type="ARBA" id="ARBA00022729"/>
    </source>
</evidence>
<evidence type="ECO:0000313" key="9">
    <source>
        <dbReference type="Proteomes" id="UP000576082"/>
    </source>
</evidence>
<comment type="caution">
    <text evidence="8">The sequence shown here is derived from an EMBL/GenBank/DDBJ whole genome shotgun (WGS) entry which is preliminary data.</text>
</comment>
<comment type="subcellular location">
    <subcellularLocation>
        <location evidence="1">Cell outer membrane</location>
    </subcellularLocation>
</comment>
<evidence type="ECO:0000313" key="8">
    <source>
        <dbReference type="EMBL" id="NME69267.1"/>
    </source>
</evidence>
<evidence type="ECO:0000256" key="1">
    <source>
        <dbReference type="ARBA" id="ARBA00004442"/>
    </source>
</evidence>
<dbReference type="Gene3D" id="1.25.40.390">
    <property type="match status" value="1"/>
</dbReference>
<dbReference type="GO" id="GO:0009279">
    <property type="term" value="C:cell outer membrane"/>
    <property type="evidence" value="ECO:0007669"/>
    <property type="project" value="UniProtKB-SubCell"/>
</dbReference>
<protein>
    <submittedName>
        <fullName evidence="8">RagB/SusD family nutrient uptake outer membrane protein</fullName>
    </submittedName>
</protein>
<sequence length="546" mass="62429">MKKIYLIFLLLMGCDYLNIQPNDRIPSSQYYNSVDEAYQALLGAYEPIRTMKMNYVDAFPLFSIALFSECMSDNVNGGANKKQTNNPYQEANQFEMSPIRSEAFWRRSYNGISRVNSLFHNWGNITIKQGEEDRANTILGEAYFLRGHYYFELLRMYENVILTTEPIDGTSWRNYKQEDPHKVYAQATDDYLKSFELMAETDPEKGRMSVYASKAELLKMFLFYTGYYQKESLPRLDGSEFTLDNAIALADDIYTNSGKHLLPKFADNFDPLTSNWNDEVLLEIPHVDSGLPGWTGIKSGNIMCRASGPWGGKGKAFDATYADGWANGVPRRKLLTLWDDPNDERKSATILTAQEVEEGQNEAGFDPESPQFPIKIGWQHTGLYNKKYSTFASIQPSIAVNLNYGMNYHALRFADVILMAGELYLRKGNTGKALEYVNLVRTRAKATALTSINEDILFEERNRELALEGVRYHDLLRRYGQGNLNTVKSILDVKNYTPETDEIDRYGEAGKSSDYEIDFKLEQRGFLPIPIIELDVHPDLKQNEGY</sequence>
<evidence type="ECO:0000259" key="6">
    <source>
        <dbReference type="Pfam" id="PF07980"/>
    </source>
</evidence>
<keyword evidence="9" id="KW-1185">Reference proteome</keyword>
<reference evidence="8 9" key="1">
    <citation type="submission" date="2020-04" db="EMBL/GenBank/DDBJ databases">
        <title>Flammeovirga sp. SR4, a novel species isolated from seawater.</title>
        <authorList>
            <person name="Wang X."/>
        </authorList>
    </citation>
    <scope>NUCLEOTIDE SEQUENCE [LARGE SCALE GENOMIC DNA]</scope>
    <source>
        <strain evidence="8 9">ATCC 23126</strain>
    </source>
</reference>
<dbReference type="EMBL" id="JABANE010000038">
    <property type="protein sequence ID" value="NME69267.1"/>
    <property type="molecule type" value="Genomic_DNA"/>
</dbReference>
<organism evidence="8 9">
    <name type="scientific">Flammeovirga aprica JL-4</name>
    <dbReference type="NCBI Taxonomy" id="694437"/>
    <lineage>
        <taxon>Bacteria</taxon>
        <taxon>Pseudomonadati</taxon>
        <taxon>Bacteroidota</taxon>
        <taxon>Cytophagia</taxon>
        <taxon>Cytophagales</taxon>
        <taxon>Flammeovirgaceae</taxon>
        <taxon>Flammeovirga</taxon>
    </lineage>
</organism>
<name>A0A7X9XA20_9BACT</name>
<accession>A0A7X9XA20</accession>